<dbReference type="Proteomes" id="UP000033699">
    <property type="component" value="Unassembled WGS sequence"/>
</dbReference>
<protein>
    <submittedName>
        <fullName evidence="2">Prenyltransferase</fullName>
    </submittedName>
</protein>
<comment type="caution">
    <text evidence="2">The sequence shown here is derived from an EMBL/GenBank/DDBJ whole genome shotgun (WGS) entry which is preliminary data.</text>
</comment>
<dbReference type="GO" id="GO:0009820">
    <property type="term" value="P:alkaloid metabolic process"/>
    <property type="evidence" value="ECO:0007669"/>
    <property type="project" value="InterPro"/>
</dbReference>
<gene>
    <name evidence="2" type="ORF">VM95_16830</name>
</gene>
<dbReference type="Pfam" id="PF11991">
    <property type="entry name" value="Trp_DMAT"/>
    <property type="match status" value="1"/>
</dbReference>
<dbReference type="GO" id="GO:0016765">
    <property type="term" value="F:transferase activity, transferring alkyl or aryl (other than methyl) groups"/>
    <property type="evidence" value="ECO:0007669"/>
    <property type="project" value="InterPro"/>
</dbReference>
<name>A0A0F2THA3_STRR3</name>
<evidence type="ECO:0000313" key="2">
    <source>
        <dbReference type="EMBL" id="KJS61092.1"/>
    </source>
</evidence>
<evidence type="ECO:0000313" key="3">
    <source>
        <dbReference type="Proteomes" id="UP000033699"/>
    </source>
</evidence>
<dbReference type="SFLD" id="SFLDS00036">
    <property type="entry name" value="Aromatic_Prenyltransferase"/>
    <property type="match status" value="1"/>
</dbReference>
<keyword evidence="3" id="KW-1185">Reference proteome</keyword>
<dbReference type="SFLD" id="SFLDG01162">
    <property type="entry name" value="I"/>
    <property type="match status" value="1"/>
</dbReference>
<dbReference type="InterPro" id="IPR017795">
    <property type="entry name" value="ABBA_NscD-like"/>
</dbReference>
<organism evidence="2 3">
    <name type="scientific">Streptomyces rubellomurinus (strain ATCC 31215)</name>
    <dbReference type="NCBI Taxonomy" id="359131"/>
    <lineage>
        <taxon>Bacteria</taxon>
        <taxon>Bacillati</taxon>
        <taxon>Actinomycetota</taxon>
        <taxon>Actinomycetes</taxon>
        <taxon>Kitasatosporales</taxon>
        <taxon>Streptomycetaceae</taxon>
        <taxon>Streptomyces</taxon>
    </lineage>
</organism>
<proteinExistence type="predicted"/>
<keyword evidence="1 2" id="KW-0808">Transferase</keyword>
<dbReference type="AlphaFoldDB" id="A0A0F2THA3"/>
<dbReference type="EMBL" id="JZKH01000031">
    <property type="protein sequence ID" value="KJS61092.1"/>
    <property type="molecule type" value="Genomic_DNA"/>
</dbReference>
<reference evidence="2 3" key="1">
    <citation type="submission" date="2015-02" db="EMBL/GenBank/DDBJ databases">
        <authorList>
            <person name="Ju K.-S."/>
            <person name="Doroghazi J.R."/>
            <person name="Metcalf W."/>
        </authorList>
    </citation>
    <scope>NUCLEOTIDE SEQUENCE [LARGE SCALE GENOMIC DNA]</scope>
    <source>
        <strain evidence="2 3">ATCC 31215</strain>
    </source>
</reference>
<dbReference type="OrthoDB" id="513465at2"/>
<dbReference type="InterPro" id="IPR033964">
    <property type="entry name" value="ABBA"/>
</dbReference>
<evidence type="ECO:0000256" key="1">
    <source>
        <dbReference type="ARBA" id="ARBA00022679"/>
    </source>
</evidence>
<dbReference type="RefSeq" id="WP_045697495.1">
    <property type="nucleotide sequence ID" value="NZ_JZKH01000031.1"/>
</dbReference>
<accession>A0A0F2THA3</accession>
<dbReference type="PATRIC" id="fig|359131.3.peg.3933"/>
<sequence length="368" mass="39471">MTSGRQASCEAGTLGALTAGQLQRLCRVAGLEARDAEGYGQVLRESLGLVADRPLDLPPPYRTFLSDDHTPVEYSLSFRADAPPTLRVLLEPGCGAAGWAENGKIGLAFVRELARRWDFDASGLDEVEDLFFPSEPAGPLALWCALELCSGGVPKVKVYLNPSARGADRAAETLREALERLGHRQAFASLPPGDGYPFLAMDLGAWEAPRLKVYVLHADLSATEATSLSRMHAGPTPDMVREFFATVAGFGREEGDGTRLAGLPAQSHHAFTDVDDDRPSGFTLYIPVRDYAPHDGEALARGVALCRQHGIDPAPLAQALTAVTDRRLEDGAGLISYLAVNHQRGSRPRVTAYISSEAYAVRPPAGGR</sequence>